<feature type="region of interest" description="Disordered" evidence="1">
    <location>
        <begin position="530"/>
        <end position="568"/>
    </location>
</feature>
<evidence type="ECO:0000313" key="3">
    <source>
        <dbReference type="Proteomes" id="UP000053647"/>
    </source>
</evidence>
<proteinExistence type="predicted"/>
<reference evidence="2 3" key="1">
    <citation type="submission" date="2014-06" db="EMBL/GenBank/DDBJ databases">
        <authorList>
            <consortium name="DOE Joint Genome Institute"/>
            <person name="Kuo A."/>
            <person name="Kohler A."/>
            <person name="Nagy L.G."/>
            <person name="Floudas D."/>
            <person name="Copeland A."/>
            <person name="Barry K.W."/>
            <person name="Cichocki N."/>
            <person name="Veneault-Fourrey C."/>
            <person name="LaButti K."/>
            <person name="Lindquist E.A."/>
            <person name="Lipzen A."/>
            <person name="Lundell T."/>
            <person name="Morin E."/>
            <person name="Murat C."/>
            <person name="Sun H."/>
            <person name="Tunlid A."/>
            <person name="Henrissat B."/>
            <person name="Grigoriev I.V."/>
            <person name="Hibbett D.S."/>
            <person name="Martin F."/>
            <person name="Nordberg H.P."/>
            <person name="Cantor M.N."/>
            <person name="Hua S.X."/>
        </authorList>
    </citation>
    <scope>NUCLEOTIDE SEQUENCE [LARGE SCALE GENOMIC DNA]</scope>
    <source>
        <strain evidence="2 3">ATCC 200175</strain>
    </source>
</reference>
<organism evidence="2 3">
    <name type="scientific">Paxillus involutus ATCC 200175</name>
    <dbReference type="NCBI Taxonomy" id="664439"/>
    <lineage>
        <taxon>Eukaryota</taxon>
        <taxon>Fungi</taxon>
        <taxon>Dikarya</taxon>
        <taxon>Basidiomycota</taxon>
        <taxon>Agaricomycotina</taxon>
        <taxon>Agaricomycetes</taxon>
        <taxon>Agaricomycetidae</taxon>
        <taxon>Boletales</taxon>
        <taxon>Paxilineae</taxon>
        <taxon>Paxillaceae</taxon>
        <taxon>Paxillus</taxon>
    </lineage>
</organism>
<protein>
    <submittedName>
        <fullName evidence="2">Uncharacterized protein</fullName>
    </submittedName>
</protein>
<keyword evidence="3" id="KW-1185">Reference proteome</keyword>
<name>A0A0C9TP56_PAXIN</name>
<dbReference type="Proteomes" id="UP000053647">
    <property type="component" value="Unassembled WGS sequence"/>
</dbReference>
<dbReference type="OrthoDB" id="2756263at2759"/>
<dbReference type="HOGENOM" id="CLU_400635_0_0_1"/>
<feature type="region of interest" description="Disordered" evidence="1">
    <location>
        <begin position="1"/>
        <end position="33"/>
    </location>
</feature>
<dbReference type="AlphaFoldDB" id="A0A0C9TP56"/>
<feature type="compositionally biased region" description="Basic residues" evidence="1">
    <location>
        <begin position="7"/>
        <end position="17"/>
    </location>
</feature>
<gene>
    <name evidence="2" type="ORF">PAXINDRAFT_14806</name>
</gene>
<dbReference type="EMBL" id="KN819365">
    <property type="protein sequence ID" value="KIJ12328.1"/>
    <property type="molecule type" value="Genomic_DNA"/>
</dbReference>
<reference evidence="3" key="2">
    <citation type="submission" date="2015-01" db="EMBL/GenBank/DDBJ databases">
        <title>Evolutionary Origins and Diversification of the Mycorrhizal Mutualists.</title>
        <authorList>
            <consortium name="DOE Joint Genome Institute"/>
            <consortium name="Mycorrhizal Genomics Consortium"/>
            <person name="Kohler A."/>
            <person name="Kuo A."/>
            <person name="Nagy L.G."/>
            <person name="Floudas D."/>
            <person name="Copeland A."/>
            <person name="Barry K.W."/>
            <person name="Cichocki N."/>
            <person name="Veneault-Fourrey C."/>
            <person name="LaButti K."/>
            <person name="Lindquist E.A."/>
            <person name="Lipzen A."/>
            <person name="Lundell T."/>
            <person name="Morin E."/>
            <person name="Murat C."/>
            <person name="Riley R."/>
            <person name="Ohm R."/>
            <person name="Sun H."/>
            <person name="Tunlid A."/>
            <person name="Henrissat B."/>
            <person name="Grigoriev I.V."/>
            <person name="Hibbett D.S."/>
            <person name="Martin F."/>
        </authorList>
    </citation>
    <scope>NUCLEOTIDE SEQUENCE [LARGE SCALE GENOMIC DNA]</scope>
    <source>
        <strain evidence="3">ATCC 200175</strain>
    </source>
</reference>
<accession>A0A0C9TP56</accession>
<evidence type="ECO:0000256" key="1">
    <source>
        <dbReference type="SAM" id="MobiDB-lite"/>
    </source>
</evidence>
<evidence type="ECO:0000313" key="2">
    <source>
        <dbReference type="EMBL" id="KIJ12328.1"/>
    </source>
</evidence>
<sequence>MPGPGKNKGKGKPKSKAGVHQGTKTEPKATPSIQCLTLDEDEIARCGQPATEGHPRPERCKVHHGQYRIMYKKYKDASHVVDEIKKGAELPTDEQIGRYADYHAALDKARWVRKYLEAIRVERAGRNLHQRRFFLKGKCFVFHDADDGHKFRLKLLQKEMVKAVDTLDKLQARAFKLYMPDSPLHDLNNTVQSTFDPDLPKRTTEEVVEIVQSPDRLRNLVSITGKKLLAPGPTSGTGDEDLIDISLRAAPRGSRTVSNFESFWSTFSPTPGEPARVTWKTRFFIYQQFSRRIILHQPHLFMKSLEKVSFKDFILGDDFSLEDLFNFHELFRSPLKFPLLWFKDAILDALAISRHGTAANVGRLENRFSLLGGWVFNRAHTGTMSNEGWWHLVTMLEPPADIENRFVRVCNNFDDLVSFLSFGALGLVPRPSFCKSRPTDLLDPRLSRGHLSLSGVVVADMVSNARPPHMRGPIPTPRKAKKRGCVVWAEVESRAYMFGAVRNEPDAFTDAFLGELRARPDLFQVVTRSETDPGQEVEISGAGPSEALPQMRGRSFEAPPSLSPPQGVGEWQLTRSAVDVLYGTGKEIQGYLTLLSRNEKGWFFSLKKFNVKYFVILDTVPYRDHSILASNVAWAALCAGGYGKGEYDPRKHAIASDKLFQKCANERLGWLPKEVKWEATKMEDNLR</sequence>